<sequence>MKTAIRGALLTFRRDPLLAGVEAGMVYESDGVVVIEAGSIAAIGPAATLLPVLGADVAVTHYPDHLILPGFIDCHVHYPQTEMIAAYGEQLIDWLNHYTFVTEQAFADKSHAAAVAEVFLAEQLRHGVTSSAVFCTVHPDSVDALFEAADRRQMRLLAGKVCMDQYAPAELLDSAERAYAESKALIERWHRRGRAEYVITPRFAPTSSVAQLEALGALAAEYPDMAIQSHLAETPGEIAWVKSLHPDCPHYTAVYQRYGLLRPRAVYGHGVHLADEELQLLYDSGASLAHCPSSNAFLGSGSFDLRRARAVPRPVRVGLATDLGAGTSFSMLQTMRSAYEAAQAHGVALSAPQAFYLATRGSAEALGIADKVGSIEVGLEADLVVLNLRSTPLIDFRMRYVRDIEEALFVQMILGDDRAIAAAYVAGRLQPAAGSAE</sequence>
<evidence type="ECO:0000256" key="3">
    <source>
        <dbReference type="ARBA" id="ARBA00012781"/>
    </source>
</evidence>
<dbReference type="AlphaFoldDB" id="A0A1Y6BXQ5"/>
<name>A0A1Y6BXQ5_9NEIS</name>
<evidence type="ECO:0000256" key="1">
    <source>
        <dbReference type="ARBA" id="ARBA00004984"/>
    </source>
</evidence>
<dbReference type="InterPro" id="IPR011059">
    <property type="entry name" value="Metal-dep_hydrolase_composite"/>
</dbReference>
<keyword evidence="6 8" id="KW-0862">Zinc</keyword>
<keyword evidence="5 8" id="KW-0378">Hydrolase</keyword>
<evidence type="ECO:0000256" key="6">
    <source>
        <dbReference type="ARBA" id="ARBA00022833"/>
    </source>
</evidence>
<comment type="function">
    <text evidence="8">Catalyzes the hydrolytic deamination of guanine, producing xanthine and ammonia.</text>
</comment>
<dbReference type="InterPro" id="IPR051607">
    <property type="entry name" value="Metallo-dep_hydrolases"/>
</dbReference>
<protein>
    <recommendedName>
        <fullName evidence="3 7">Guanine deaminase</fullName>
        <shortName evidence="8">Guanase</shortName>
        <ecNumber evidence="3 7">3.5.4.3</ecNumber>
    </recommendedName>
    <alternativeName>
        <fullName evidence="8">Guanine aminohydrolase</fullName>
    </alternativeName>
</protein>
<reference evidence="11" key="1">
    <citation type="submission" date="2017-04" db="EMBL/GenBank/DDBJ databases">
        <authorList>
            <person name="Varghese N."/>
            <person name="Submissions S."/>
        </authorList>
    </citation>
    <scope>NUCLEOTIDE SEQUENCE [LARGE SCALE GENOMIC DNA]</scope>
    <source>
        <strain evidence="11">DSM 22618</strain>
    </source>
</reference>
<dbReference type="GO" id="GO:0008270">
    <property type="term" value="F:zinc ion binding"/>
    <property type="evidence" value="ECO:0007669"/>
    <property type="project" value="UniProtKB-UniRule"/>
</dbReference>
<evidence type="ECO:0000313" key="10">
    <source>
        <dbReference type="EMBL" id="SMF35329.1"/>
    </source>
</evidence>
<evidence type="ECO:0000313" key="11">
    <source>
        <dbReference type="Proteomes" id="UP000192920"/>
    </source>
</evidence>
<evidence type="ECO:0000256" key="8">
    <source>
        <dbReference type="RuleBase" id="RU366009"/>
    </source>
</evidence>
<dbReference type="CDD" id="cd01303">
    <property type="entry name" value="GDEase"/>
    <property type="match status" value="1"/>
</dbReference>
<accession>A0A1Y6BXQ5</accession>
<dbReference type="EMBL" id="FXAG01000015">
    <property type="protein sequence ID" value="SMF35329.1"/>
    <property type="molecule type" value="Genomic_DNA"/>
</dbReference>
<dbReference type="InterPro" id="IPR006680">
    <property type="entry name" value="Amidohydro-rel"/>
</dbReference>
<dbReference type="PANTHER" id="PTHR11271:SF6">
    <property type="entry name" value="GUANINE DEAMINASE"/>
    <property type="match status" value="1"/>
</dbReference>
<dbReference type="Gene3D" id="2.30.40.10">
    <property type="entry name" value="Urease, subunit C, domain 1"/>
    <property type="match status" value="1"/>
</dbReference>
<dbReference type="GO" id="GO:0008892">
    <property type="term" value="F:guanine deaminase activity"/>
    <property type="evidence" value="ECO:0007669"/>
    <property type="project" value="UniProtKB-UniRule"/>
</dbReference>
<dbReference type="Proteomes" id="UP000192920">
    <property type="component" value="Unassembled WGS sequence"/>
</dbReference>
<dbReference type="Pfam" id="PF01979">
    <property type="entry name" value="Amidohydro_1"/>
    <property type="match status" value="1"/>
</dbReference>
<comment type="cofactor">
    <cofactor evidence="8">
        <name>Zn(2+)</name>
        <dbReference type="ChEBI" id="CHEBI:29105"/>
    </cofactor>
    <text evidence="8">Binds 1 zinc ion per subunit.</text>
</comment>
<feature type="domain" description="Amidohydrolase-related" evidence="9">
    <location>
        <begin position="67"/>
        <end position="401"/>
    </location>
</feature>
<comment type="similarity">
    <text evidence="2 8">Belongs to the metallo-dependent hydrolases superfamily. ATZ/TRZ family.</text>
</comment>
<dbReference type="UniPathway" id="UPA00603">
    <property type="reaction ID" value="UER00660"/>
</dbReference>
<comment type="catalytic activity">
    <reaction evidence="8">
        <text>guanine + H2O + H(+) = xanthine + NH4(+)</text>
        <dbReference type="Rhea" id="RHEA:14665"/>
        <dbReference type="ChEBI" id="CHEBI:15377"/>
        <dbReference type="ChEBI" id="CHEBI:15378"/>
        <dbReference type="ChEBI" id="CHEBI:16235"/>
        <dbReference type="ChEBI" id="CHEBI:17712"/>
        <dbReference type="ChEBI" id="CHEBI:28938"/>
        <dbReference type="EC" id="3.5.4.3"/>
    </reaction>
</comment>
<dbReference type="RefSeq" id="WP_085276852.1">
    <property type="nucleotide sequence ID" value="NZ_FXAG01000015.1"/>
</dbReference>
<evidence type="ECO:0000259" key="9">
    <source>
        <dbReference type="Pfam" id="PF01979"/>
    </source>
</evidence>
<evidence type="ECO:0000256" key="7">
    <source>
        <dbReference type="NCBIfam" id="TIGR02967"/>
    </source>
</evidence>
<dbReference type="Gene3D" id="3.20.20.140">
    <property type="entry name" value="Metal-dependent hydrolases"/>
    <property type="match status" value="1"/>
</dbReference>
<keyword evidence="11" id="KW-1185">Reference proteome</keyword>
<gene>
    <name evidence="10" type="ORF">SAMN02745746_02700</name>
</gene>
<dbReference type="NCBIfam" id="NF006679">
    <property type="entry name" value="PRK09228.1"/>
    <property type="match status" value="1"/>
</dbReference>
<dbReference type="InterPro" id="IPR032466">
    <property type="entry name" value="Metal_Hydrolase"/>
</dbReference>
<evidence type="ECO:0000256" key="4">
    <source>
        <dbReference type="ARBA" id="ARBA00022723"/>
    </source>
</evidence>
<organism evidence="10 11">
    <name type="scientific">Pseudogulbenkiania subflava DSM 22618</name>
    <dbReference type="NCBI Taxonomy" id="1123014"/>
    <lineage>
        <taxon>Bacteria</taxon>
        <taxon>Pseudomonadati</taxon>
        <taxon>Pseudomonadota</taxon>
        <taxon>Betaproteobacteria</taxon>
        <taxon>Neisseriales</taxon>
        <taxon>Chromobacteriaceae</taxon>
        <taxon>Pseudogulbenkiania</taxon>
    </lineage>
</organism>
<evidence type="ECO:0000256" key="2">
    <source>
        <dbReference type="ARBA" id="ARBA00006745"/>
    </source>
</evidence>
<dbReference type="GO" id="GO:0006147">
    <property type="term" value="P:guanine catabolic process"/>
    <property type="evidence" value="ECO:0007669"/>
    <property type="project" value="UniProtKB-UniRule"/>
</dbReference>
<evidence type="ECO:0000256" key="5">
    <source>
        <dbReference type="ARBA" id="ARBA00022801"/>
    </source>
</evidence>
<dbReference type="InterPro" id="IPR014311">
    <property type="entry name" value="Guanine_deaminase"/>
</dbReference>
<comment type="pathway">
    <text evidence="1 8">Purine metabolism; guanine degradation; xanthine from guanine: step 1/1.</text>
</comment>
<dbReference type="GO" id="GO:0005829">
    <property type="term" value="C:cytosol"/>
    <property type="evidence" value="ECO:0007669"/>
    <property type="project" value="TreeGrafter"/>
</dbReference>
<dbReference type="SUPFAM" id="SSF51556">
    <property type="entry name" value="Metallo-dependent hydrolases"/>
    <property type="match status" value="1"/>
</dbReference>
<keyword evidence="4 8" id="KW-0479">Metal-binding</keyword>
<dbReference type="SUPFAM" id="SSF51338">
    <property type="entry name" value="Composite domain of metallo-dependent hydrolases"/>
    <property type="match status" value="1"/>
</dbReference>
<proteinExistence type="inferred from homology"/>
<dbReference type="NCBIfam" id="TIGR02967">
    <property type="entry name" value="guan_deamin"/>
    <property type="match status" value="1"/>
</dbReference>
<dbReference type="STRING" id="1123014.SAMN02745746_02700"/>
<dbReference type="FunFam" id="3.20.20.140:FF:000022">
    <property type="entry name" value="Guanine deaminase"/>
    <property type="match status" value="1"/>
</dbReference>
<dbReference type="PANTHER" id="PTHR11271">
    <property type="entry name" value="GUANINE DEAMINASE"/>
    <property type="match status" value="1"/>
</dbReference>
<dbReference type="EC" id="3.5.4.3" evidence="3 7"/>